<dbReference type="InterPro" id="IPR029041">
    <property type="entry name" value="FAD-linked_oxidoreductase-like"/>
</dbReference>
<dbReference type="PANTHER" id="PTHR45754">
    <property type="entry name" value="METHYLENETETRAHYDROFOLATE REDUCTASE"/>
    <property type="match status" value="1"/>
</dbReference>
<evidence type="ECO:0000256" key="9">
    <source>
        <dbReference type="SAM" id="MobiDB-lite"/>
    </source>
</evidence>
<dbReference type="Pfam" id="PF02219">
    <property type="entry name" value="MTHFR"/>
    <property type="match status" value="1"/>
</dbReference>
<comment type="catalytic activity">
    <reaction evidence="7">
        <text>(6S)-5-methyl-5,6,7,8-tetrahydrofolate + NAD(+) = (6R)-5,10-methylene-5,6,7,8-tetrahydrofolate + NADH + H(+)</text>
        <dbReference type="Rhea" id="RHEA:19821"/>
        <dbReference type="ChEBI" id="CHEBI:15378"/>
        <dbReference type="ChEBI" id="CHEBI:15636"/>
        <dbReference type="ChEBI" id="CHEBI:18608"/>
        <dbReference type="ChEBI" id="CHEBI:57540"/>
        <dbReference type="ChEBI" id="CHEBI:57945"/>
        <dbReference type="EC" id="1.5.1.54"/>
    </reaction>
    <physiologicalReaction direction="right-to-left" evidence="7">
        <dbReference type="Rhea" id="RHEA:19823"/>
    </physiologicalReaction>
</comment>
<evidence type="ECO:0000256" key="4">
    <source>
        <dbReference type="ARBA" id="ARBA00022630"/>
    </source>
</evidence>
<evidence type="ECO:0000256" key="7">
    <source>
        <dbReference type="ARBA" id="ARBA00048628"/>
    </source>
</evidence>
<dbReference type="Proteomes" id="UP000014809">
    <property type="component" value="Chromosome"/>
</dbReference>
<evidence type="ECO:0000313" key="11">
    <source>
        <dbReference type="Proteomes" id="UP000014809"/>
    </source>
</evidence>
<keyword evidence="11" id="KW-1185">Reference proteome</keyword>
<dbReference type="EMBL" id="CP003696">
    <property type="protein sequence ID" value="AGP30571.1"/>
    <property type="molecule type" value="Genomic_DNA"/>
</dbReference>
<dbReference type="UniPathway" id="UPA00193"/>
<sequence length="342" mass="37372">MIVTMCATSPSDPTTENQNAPLPPSLQVAVSDTLKRGTPGRVPFSVEFMPPRDDAAEARLWSAAEAFHDLGASFVSVTYGAGGSSRERTERVAGKLAMKPLTTLLHMTLVGHTESELRGILREFASLGMTNLLALRGDPPGDPTGEWEGIEGGLTHAVHLIELVKSMPECADFDLGIASFPEGHYRAESIEADTRYTVEKLRAGANYSITQMFFNVDHYLRLRDRLAAYDPVHGAKPVIPGLMPITSLRSVRRQVELAGCELPRDMEEKFTRIAAGDEQKNAAAIREAGIEETTKMAERLIAEGAPDLHFMTMNNVRATQEVLHNLGMAPAFGPRFGQDMVR</sequence>
<organism evidence="10 11">
    <name type="scientific">Corynebacterium terpenotabidum Y-11</name>
    <dbReference type="NCBI Taxonomy" id="1200352"/>
    <lineage>
        <taxon>Bacteria</taxon>
        <taxon>Bacillati</taxon>
        <taxon>Actinomycetota</taxon>
        <taxon>Actinomycetes</taxon>
        <taxon>Mycobacteriales</taxon>
        <taxon>Corynebacteriaceae</taxon>
        <taxon>Corynebacterium</taxon>
    </lineage>
</organism>
<keyword evidence="5 8" id="KW-0274">FAD</keyword>
<dbReference type="PANTHER" id="PTHR45754:SF3">
    <property type="entry name" value="METHYLENETETRAHYDROFOLATE REDUCTASE (NADPH)"/>
    <property type="match status" value="1"/>
</dbReference>
<evidence type="ECO:0000256" key="8">
    <source>
        <dbReference type="RuleBase" id="RU003862"/>
    </source>
</evidence>
<accession>S4XDE5</accession>
<dbReference type="AlphaFoldDB" id="S4XDE5"/>
<dbReference type="Gene3D" id="3.20.20.220">
    <property type="match status" value="1"/>
</dbReference>
<dbReference type="GO" id="GO:0071949">
    <property type="term" value="F:FAD binding"/>
    <property type="evidence" value="ECO:0007669"/>
    <property type="project" value="TreeGrafter"/>
</dbReference>
<evidence type="ECO:0000256" key="5">
    <source>
        <dbReference type="ARBA" id="ARBA00022827"/>
    </source>
</evidence>
<dbReference type="PATRIC" id="fig|1200352.3.peg.932"/>
<proteinExistence type="inferred from homology"/>
<feature type="region of interest" description="Disordered" evidence="9">
    <location>
        <begin position="1"/>
        <end position="23"/>
    </location>
</feature>
<dbReference type="SUPFAM" id="SSF51730">
    <property type="entry name" value="FAD-linked oxidoreductase"/>
    <property type="match status" value="1"/>
</dbReference>
<dbReference type="STRING" id="1200352.A606_04610"/>
<reference evidence="10 11" key="1">
    <citation type="submission" date="2012-06" db="EMBL/GenBank/DDBJ databases">
        <title>Complete genome sequence of Corynebacterium terpenotabidum Y-11 (=DSM 44721).</title>
        <authorList>
            <person name="Ruckert C."/>
            <person name="Albersmeier A."/>
            <person name="Al-Dilaimi A."/>
            <person name="Szczepanowski R."/>
            <person name="Kalinowski J."/>
        </authorList>
    </citation>
    <scope>NUCLEOTIDE SEQUENCE [LARGE SCALE GENOMIC DNA]</scope>
    <source>
        <strain evidence="10 11">Y-11</strain>
    </source>
</reference>
<evidence type="ECO:0000313" key="10">
    <source>
        <dbReference type="EMBL" id="AGP30571.1"/>
    </source>
</evidence>
<keyword evidence="4 8" id="KW-0285">Flavoprotein</keyword>
<dbReference type="HOGENOM" id="CLU_025841_0_0_11"/>
<dbReference type="GO" id="GO:0009086">
    <property type="term" value="P:methionine biosynthetic process"/>
    <property type="evidence" value="ECO:0007669"/>
    <property type="project" value="TreeGrafter"/>
</dbReference>
<feature type="compositionally biased region" description="Polar residues" evidence="9">
    <location>
        <begin position="1"/>
        <end position="20"/>
    </location>
</feature>
<dbReference type="KEGG" id="cter:A606_04610"/>
<comment type="pathway">
    <text evidence="2 8">One-carbon metabolism; tetrahydrofolate interconversion.</text>
</comment>
<evidence type="ECO:0000256" key="3">
    <source>
        <dbReference type="ARBA" id="ARBA00006743"/>
    </source>
</evidence>
<dbReference type="GO" id="GO:0035999">
    <property type="term" value="P:tetrahydrofolate interconversion"/>
    <property type="evidence" value="ECO:0007669"/>
    <property type="project" value="UniProtKB-UniPathway"/>
</dbReference>
<dbReference type="GO" id="GO:0005829">
    <property type="term" value="C:cytosol"/>
    <property type="evidence" value="ECO:0007669"/>
    <property type="project" value="TreeGrafter"/>
</dbReference>
<evidence type="ECO:0000256" key="1">
    <source>
        <dbReference type="ARBA" id="ARBA00001974"/>
    </source>
</evidence>
<dbReference type="GO" id="GO:0106312">
    <property type="term" value="F:methylenetetrahydrofolate reductase (NADH) activity"/>
    <property type="evidence" value="ECO:0007669"/>
    <property type="project" value="UniProtKB-EC"/>
</dbReference>
<dbReference type="CDD" id="cd00537">
    <property type="entry name" value="MTHFR"/>
    <property type="match status" value="1"/>
</dbReference>
<name>S4XDE5_9CORY</name>
<evidence type="ECO:0000256" key="6">
    <source>
        <dbReference type="ARBA" id="ARBA00023002"/>
    </source>
</evidence>
<evidence type="ECO:0000256" key="2">
    <source>
        <dbReference type="ARBA" id="ARBA00004777"/>
    </source>
</evidence>
<gene>
    <name evidence="10" type="ORF">A606_04610</name>
</gene>
<protein>
    <recommendedName>
        <fullName evidence="8">Methylenetetrahydrofolate reductase</fullName>
    </recommendedName>
</protein>
<dbReference type="eggNOG" id="COG0685">
    <property type="taxonomic scope" value="Bacteria"/>
</dbReference>
<dbReference type="InterPro" id="IPR003171">
    <property type="entry name" value="Mehydrof_redctse-like"/>
</dbReference>
<comment type="similarity">
    <text evidence="3 8">Belongs to the methylenetetrahydrofolate reductase family.</text>
</comment>
<comment type="cofactor">
    <cofactor evidence="1 8">
        <name>FAD</name>
        <dbReference type="ChEBI" id="CHEBI:57692"/>
    </cofactor>
</comment>
<keyword evidence="6 8" id="KW-0560">Oxidoreductase</keyword>